<reference evidence="3" key="1">
    <citation type="submission" date="2016-06" db="EMBL/GenBank/DDBJ databases">
        <authorList>
            <person name="Rodrigo-Torres L."/>
            <person name="Arahal R.D."/>
            <person name="Lucena T."/>
        </authorList>
    </citation>
    <scope>NUCLEOTIDE SEQUENCE [LARGE SCALE GENOMIC DNA]</scope>
    <source>
        <strain evidence="3">CECT8203</strain>
    </source>
</reference>
<dbReference type="RefSeq" id="WP_096995367.1">
    <property type="nucleotide sequence ID" value="NZ_JBHSII010000001.1"/>
</dbReference>
<proteinExistence type="predicted"/>
<sequence>MIDIHLDLVAERCPMSLLLVKRAFKQIEAGQLLSVRLVDKHSVSDVLQYLSIQNAKIHHRVEDEVSVINIRKQDD</sequence>
<evidence type="ECO:0000313" key="2">
    <source>
        <dbReference type="EMBL" id="SNX50434.1"/>
    </source>
</evidence>
<accession>A0A240EP74</accession>
<evidence type="ECO:0000313" key="3">
    <source>
        <dbReference type="Proteomes" id="UP000219336"/>
    </source>
</evidence>
<keyword evidence="3" id="KW-1185">Reference proteome</keyword>
<organism evidence="2 3">
    <name type="scientific">Vibrio thalassae</name>
    <dbReference type="NCBI Taxonomy" id="1243014"/>
    <lineage>
        <taxon>Bacteria</taxon>
        <taxon>Pseudomonadati</taxon>
        <taxon>Pseudomonadota</taxon>
        <taxon>Gammaproteobacteria</taxon>
        <taxon>Vibrionales</taxon>
        <taxon>Vibrionaceae</taxon>
        <taxon>Vibrio</taxon>
    </lineage>
</organism>
<gene>
    <name evidence="2" type="ORF">VTH8203_04094</name>
</gene>
<dbReference type="InterPro" id="IPR036868">
    <property type="entry name" value="TusA-like_sf"/>
</dbReference>
<evidence type="ECO:0000259" key="1">
    <source>
        <dbReference type="Pfam" id="PF01206"/>
    </source>
</evidence>
<dbReference type="Gene3D" id="3.30.110.40">
    <property type="entry name" value="TusA-like domain"/>
    <property type="match status" value="1"/>
</dbReference>
<feature type="domain" description="UPF0033" evidence="1">
    <location>
        <begin position="5"/>
        <end position="72"/>
    </location>
</feature>
<dbReference type="OrthoDB" id="6215889at2"/>
<dbReference type="EMBL" id="OANU01000123">
    <property type="protein sequence ID" value="SNX50434.1"/>
    <property type="molecule type" value="Genomic_DNA"/>
</dbReference>
<dbReference type="Proteomes" id="UP000219336">
    <property type="component" value="Unassembled WGS sequence"/>
</dbReference>
<protein>
    <submittedName>
        <fullName evidence="2">SirA-like protein</fullName>
    </submittedName>
</protein>
<dbReference type="InterPro" id="IPR001455">
    <property type="entry name" value="TusA-like"/>
</dbReference>
<dbReference type="CDD" id="cd00291">
    <property type="entry name" value="SirA_YedF_YeeD"/>
    <property type="match status" value="1"/>
</dbReference>
<name>A0A240EP74_9VIBR</name>
<dbReference type="Pfam" id="PF01206">
    <property type="entry name" value="TusA"/>
    <property type="match status" value="1"/>
</dbReference>
<dbReference type="SUPFAM" id="SSF64307">
    <property type="entry name" value="SirA-like"/>
    <property type="match status" value="1"/>
</dbReference>
<dbReference type="AlphaFoldDB" id="A0A240EP74"/>